<dbReference type="Proteomes" id="UP000623129">
    <property type="component" value="Unassembled WGS sequence"/>
</dbReference>
<keyword evidence="11" id="KW-1185">Reference proteome</keyword>
<evidence type="ECO:0000256" key="3">
    <source>
        <dbReference type="ARBA" id="ARBA00012759"/>
    </source>
</evidence>
<evidence type="ECO:0000313" key="11">
    <source>
        <dbReference type="Proteomes" id="UP000623129"/>
    </source>
</evidence>
<proteinExistence type="inferred from homology"/>
<comment type="caution">
    <text evidence="10">The sequence shown here is derived from an EMBL/GenBank/DDBJ whole genome shotgun (WGS) entry which is preliminary data.</text>
</comment>
<evidence type="ECO:0000259" key="9">
    <source>
        <dbReference type="PROSITE" id="PS50802"/>
    </source>
</evidence>
<dbReference type="InterPro" id="IPR019400">
    <property type="entry name" value="Peptidase_C65_otubain"/>
</dbReference>
<evidence type="ECO:0000256" key="1">
    <source>
        <dbReference type="ARBA" id="ARBA00000707"/>
    </source>
</evidence>
<dbReference type="PANTHER" id="PTHR12931:SF15">
    <property type="entry name" value="UBIQUITIN THIOESTERASE OTUBAIN-LIKE"/>
    <property type="match status" value="1"/>
</dbReference>
<evidence type="ECO:0000256" key="6">
    <source>
        <dbReference type="ARBA" id="ARBA00022801"/>
    </source>
</evidence>
<keyword evidence="7" id="KW-0788">Thiol protease</keyword>
<evidence type="ECO:0000256" key="7">
    <source>
        <dbReference type="ARBA" id="ARBA00022807"/>
    </source>
</evidence>
<reference evidence="10" key="1">
    <citation type="submission" date="2020-01" db="EMBL/GenBank/DDBJ databases">
        <title>Genome sequence of Kobresia littledalei, the first chromosome-level genome in the family Cyperaceae.</title>
        <authorList>
            <person name="Qu G."/>
        </authorList>
    </citation>
    <scope>NUCLEOTIDE SEQUENCE</scope>
    <source>
        <strain evidence="10">C.B.Clarke</strain>
        <tissue evidence="10">Leaf</tissue>
    </source>
</reference>
<dbReference type="EMBL" id="SWLB01000017">
    <property type="protein sequence ID" value="KAF3327640.1"/>
    <property type="molecule type" value="Genomic_DNA"/>
</dbReference>
<dbReference type="PROSITE" id="PS50802">
    <property type="entry name" value="OTU"/>
    <property type="match status" value="1"/>
</dbReference>
<sequence length="343" mass="37973">MDGASAAAASSGCDYDESQPQKEIPTLVDASSAPSTSNTNPSPESSIVPSLEEECYTSGFNDDSMQGIEKQLAPFVGSKEPLSALAAEFKSGSPIMQEKIKLLGEKYTALRRTRGDGNCFFRSFMFSYLEHILVTQDSREKDRVMFEIERCRLDLLTLGYTEFTYEDFFNTFTELLENCIPGTEASLSLTDLLGKACDQMISNCAVMFLRFVTSAALQKRAEFFEPFVIGPSHKSVVEFCKLSVEPMGEESEHVHIIALCEALGVPIRVVYLNARSSGDPENPNAPNHHDFFPYDQNNGSDSPDAANVSTDLSKQEKPALQENPAPFVTLLYRPGHYDILYPM</sequence>
<dbReference type="InterPro" id="IPR038765">
    <property type="entry name" value="Papain-like_cys_pep_sf"/>
</dbReference>
<gene>
    <name evidence="10" type="ORF">FCM35_KLT07758</name>
</gene>
<name>A0A833QJ76_9POAL</name>
<evidence type="ECO:0000256" key="4">
    <source>
        <dbReference type="ARBA" id="ARBA00022670"/>
    </source>
</evidence>
<organism evidence="10 11">
    <name type="scientific">Carex littledalei</name>
    <dbReference type="NCBI Taxonomy" id="544730"/>
    <lineage>
        <taxon>Eukaryota</taxon>
        <taxon>Viridiplantae</taxon>
        <taxon>Streptophyta</taxon>
        <taxon>Embryophyta</taxon>
        <taxon>Tracheophyta</taxon>
        <taxon>Spermatophyta</taxon>
        <taxon>Magnoliopsida</taxon>
        <taxon>Liliopsida</taxon>
        <taxon>Poales</taxon>
        <taxon>Cyperaceae</taxon>
        <taxon>Cyperoideae</taxon>
        <taxon>Cariceae</taxon>
        <taxon>Carex</taxon>
        <taxon>Carex subgen. Euthyceras</taxon>
    </lineage>
</organism>
<feature type="compositionally biased region" description="Low complexity" evidence="8">
    <location>
        <begin position="1"/>
        <end position="11"/>
    </location>
</feature>
<dbReference type="InterPro" id="IPR003323">
    <property type="entry name" value="OTU_dom"/>
</dbReference>
<dbReference type="Pfam" id="PF10275">
    <property type="entry name" value="Peptidase_C65"/>
    <property type="match status" value="1"/>
</dbReference>
<dbReference type="SUPFAM" id="SSF54001">
    <property type="entry name" value="Cysteine proteinases"/>
    <property type="match status" value="1"/>
</dbReference>
<keyword evidence="5" id="KW-0833">Ubl conjugation pathway</keyword>
<comment type="catalytic activity">
    <reaction evidence="1">
        <text>Thiol-dependent hydrolysis of ester, thioester, amide, peptide and isopeptide bonds formed by the C-terminal Gly of ubiquitin (a 76-residue protein attached to proteins as an intracellular targeting signal).</text>
        <dbReference type="EC" id="3.4.19.12"/>
    </reaction>
</comment>
<dbReference type="GO" id="GO:0005634">
    <property type="term" value="C:nucleus"/>
    <property type="evidence" value="ECO:0007669"/>
    <property type="project" value="TreeGrafter"/>
</dbReference>
<evidence type="ECO:0000256" key="8">
    <source>
        <dbReference type="SAM" id="MobiDB-lite"/>
    </source>
</evidence>
<feature type="domain" description="OTU" evidence="9">
    <location>
        <begin position="108"/>
        <end position="343"/>
    </location>
</feature>
<keyword evidence="4" id="KW-0645">Protease</keyword>
<dbReference type="Gene3D" id="1.20.1300.20">
    <property type="entry name" value="Peptidase C65 Otubain, subdomain 2"/>
    <property type="match status" value="1"/>
</dbReference>
<comment type="similarity">
    <text evidence="2">Belongs to the peptidase C65 family.</text>
</comment>
<feature type="region of interest" description="Disordered" evidence="8">
    <location>
        <begin position="1"/>
        <end position="50"/>
    </location>
</feature>
<feature type="compositionally biased region" description="Low complexity" evidence="8">
    <location>
        <begin position="30"/>
        <end position="46"/>
    </location>
</feature>
<protein>
    <recommendedName>
        <fullName evidence="3">ubiquitinyl hydrolase 1</fullName>
        <ecNumber evidence="3">3.4.19.12</ecNumber>
    </recommendedName>
</protein>
<dbReference type="PANTHER" id="PTHR12931">
    <property type="entry name" value="UBIQUITIN THIOLESTERASE PROTEIN OTUB"/>
    <property type="match status" value="1"/>
</dbReference>
<evidence type="ECO:0000256" key="2">
    <source>
        <dbReference type="ARBA" id="ARBA00006579"/>
    </source>
</evidence>
<dbReference type="Gene3D" id="3.30.200.60">
    <property type="entry name" value="Peptidase C65 Otubain, subdomain 1"/>
    <property type="match status" value="1"/>
</dbReference>
<accession>A0A833QJ76</accession>
<dbReference type="InterPro" id="IPR042467">
    <property type="entry name" value="Peptidase_C65_otubain_sub2"/>
</dbReference>
<evidence type="ECO:0000256" key="5">
    <source>
        <dbReference type="ARBA" id="ARBA00022786"/>
    </source>
</evidence>
<feature type="region of interest" description="Disordered" evidence="8">
    <location>
        <begin position="278"/>
        <end position="320"/>
    </location>
</feature>
<dbReference type="GO" id="GO:0006508">
    <property type="term" value="P:proteolysis"/>
    <property type="evidence" value="ECO:0007669"/>
    <property type="project" value="UniProtKB-KW"/>
</dbReference>
<dbReference type="EC" id="3.4.19.12" evidence="3"/>
<dbReference type="InterPro" id="IPR042468">
    <property type="entry name" value="Peptidase_C65_otubain_sub1"/>
</dbReference>
<evidence type="ECO:0000313" key="10">
    <source>
        <dbReference type="EMBL" id="KAF3327640.1"/>
    </source>
</evidence>
<dbReference type="FunFam" id="1.20.1300.20:FF:000001">
    <property type="entry name" value="Ubiquitin thioesterase OTUB1"/>
    <property type="match status" value="1"/>
</dbReference>
<dbReference type="GO" id="GO:0071108">
    <property type="term" value="P:protein K48-linked deubiquitination"/>
    <property type="evidence" value="ECO:0007669"/>
    <property type="project" value="TreeGrafter"/>
</dbReference>
<dbReference type="AlphaFoldDB" id="A0A833QJ76"/>
<dbReference type="GO" id="GO:0004843">
    <property type="term" value="F:cysteine-type deubiquitinase activity"/>
    <property type="evidence" value="ECO:0007669"/>
    <property type="project" value="UniProtKB-EC"/>
</dbReference>
<dbReference type="OrthoDB" id="18915at2759"/>
<dbReference type="GO" id="GO:0043130">
    <property type="term" value="F:ubiquitin binding"/>
    <property type="evidence" value="ECO:0007669"/>
    <property type="project" value="TreeGrafter"/>
</dbReference>
<keyword evidence="6" id="KW-0378">Hydrolase</keyword>
<feature type="compositionally biased region" description="Polar residues" evidence="8">
    <location>
        <begin position="295"/>
        <end position="312"/>
    </location>
</feature>